<dbReference type="FunFam" id="1.10.287.770:FF:000001">
    <property type="entry name" value="Acid-sensing ion channel subunit 1"/>
    <property type="match status" value="1"/>
</dbReference>
<dbReference type="OrthoDB" id="5874059at2759"/>
<dbReference type="EMBL" id="UZAF01016102">
    <property type="protein sequence ID" value="VDO20314.1"/>
    <property type="molecule type" value="Genomic_DNA"/>
</dbReference>
<dbReference type="STRING" id="6290.A0A158QJQ1"/>
<dbReference type="AlphaFoldDB" id="A0A158QJQ1"/>
<evidence type="ECO:0000256" key="9">
    <source>
        <dbReference type="ARBA" id="ARBA00023136"/>
    </source>
</evidence>
<dbReference type="Pfam" id="PF00858">
    <property type="entry name" value="ASC"/>
    <property type="match status" value="1"/>
</dbReference>
<gene>
    <name evidence="15" type="ORF">HPLM_LOCUS3176</name>
</gene>
<evidence type="ECO:0000313" key="16">
    <source>
        <dbReference type="Proteomes" id="UP000268014"/>
    </source>
</evidence>
<evidence type="ECO:0000256" key="7">
    <source>
        <dbReference type="ARBA" id="ARBA00023053"/>
    </source>
</evidence>
<evidence type="ECO:0000256" key="5">
    <source>
        <dbReference type="ARBA" id="ARBA00022692"/>
    </source>
</evidence>
<evidence type="ECO:0000256" key="4">
    <source>
        <dbReference type="ARBA" id="ARBA00022461"/>
    </source>
</evidence>
<keyword evidence="4 13" id="KW-0894">Sodium channel</keyword>
<dbReference type="Gene3D" id="1.10.287.820">
    <property type="entry name" value="Acid-sensing ion channel domain"/>
    <property type="match status" value="1"/>
</dbReference>
<evidence type="ECO:0000256" key="2">
    <source>
        <dbReference type="ARBA" id="ARBA00007193"/>
    </source>
</evidence>
<keyword evidence="8 13" id="KW-0406">Ion transport</keyword>
<dbReference type="GO" id="GO:0005886">
    <property type="term" value="C:plasma membrane"/>
    <property type="evidence" value="ECO:0007669"/>
    <property type="project" value="TreeGrafter"/>
</dbReference>
<dbReference type="OMA" id="MSQAKHN"/>
<evidence type="ECO:0000256" key="13">
    <source>
        <dbReference type="RuleBase" id="RU000679"/>
    </source>
</evidence>
<evidence type="ECO:0000256" key="1">
    <source>
        <dbReference type="ARBA" id="ARBA00004141"/>
    </source>
</evidence>
<dbReference type="Proteomes" id="UP000268014">
    <property type="component" value="Unassembled WGS sequence"/>
</dbReference>
<evidence type="ECO:0000256" key="12">
    <source>
        <dbReference type="ARBA" id="ARBA00023303"/>
    </source>
</evidence>
<keyword evidence="5 13" id="KW-0812">Transmembrane</keyword>
<evidence type="ECO:0000256" key="8">
    <source>
        <dbReference type="ARBA" id="ARBA00023065"/>
    </source>
</evidence>
<protein>
    <submittedName>
        <fullName evidence="17">Degenerin unc-8</fullName>
    </submittedName>
</protein>
<evidence type="ECO:0000313" key="17">
    <source>
        <dbReference type="WBParaSite" id="HPLM_0000318401-mRNA-1"/>
    </source>
</evidence>
<dbReference type="WBParaSite" id="HPLM_0000318401-mRNA-1">
    <property type="protein sequence ID" value="HPLM_0000318401-mRNA-1"/>
    <property type="gene ID" value="HPLM_0000318401"/>
</dbReference>
<dbReference type="PANTHER" id="PTHR11690:SF267">
    <property type="entry name" value="DEGENERIN MEC-10"/>
    <property type="match status" value="1"/>
</dbReference>
<proteinExistence type="inferred from homology"/>
<keyword evidence="9 14" id="KW-0472">Membrane</keyword>
<dbReference type="GO" id="GO:0015280">
    <property type="term" value="F:ligand-gated sodium channel activity"/>
    <property type="evidence" value="ECO:0007669"/>
    <property type="project" value="TreeGrafter"/>
</dbReference>
<keyword evidence="11 13" id="KW-0739">Sodium transport</keyword>
<sequence>METLLALARRNRRSTGRQVIQTPTETDTMCICAFDRLTQDAWPCHPKAVWQNTTCDFCDDHMFCQKHSKTKERRNLPCLCGDGGAFCMKYDRMAKLLDLWNFFSDVGQATEISDEEIEALGFGNMTDEVAIVTKAKENIIFAMSALSEQQRREMSQAKHNLIHKCSFNGKPCDIDRDFAIISDPTFGNCFTFNHNRSDIKSSLRAGPMHGLRVMLFVNASDYLPTSEAVGVRLTIHDKNEFPFPVSDYNFIQRHIWLQRTDRLHLIFWDANEENVSPPGTLRGLYCGWGHIKLHIHRLCVLHRGGKPILLCAVYWMQVQGCYRTCFQQLTIDRCGCGDPRFPSIGDHKLCEVFNKEHRACLEQSTHELGDIHGSFKCRCQQPCNQTIYTMSYSEAIWPSQSLNITLGTCEAEPEVCNEQYQENAAMLEVFYEALNFETLTESEAYGVVKMLADFGGQLGLWSGVSFMTICEFVCLFCELLYMMFSHHYNKHKQKKREKSDF</sequence>
<evidence type="ECO:0000256" key="10">
    <source>
        <dbReference type="ARBA" id="ARBA00023180"/>
    </source>
</evidence>
<evidence type="ECO:0000256" key="6">
    <source>
        <dbReference type="ARBA" id="ARBA00022989"/>
    </source>
</evidence>
<keyword evidence="3 13" id="KW-0813">Transport</keyword>
<evidence type="ECO:0000313" key="15">
    <source>
        <dbReference type="EMBL" id="VDO20314.1"/>
    </source>
</evidence>
<comment type="subcellular location">
    <subcellularLocation>
        <location evidence="1">Membrane</location>
        <topology evidence="1">Multi-pass membrane protein</topology>
    </subcellularLocation>
</comment>
<evidence type="ECO:0000256" key="3">
    <source>
        <dbReference type="ARBA" id="ARBA00022448"/>
    </source>
</evidence>
<reference evidence="17" key="1">
    <citation type="submission" date="2016-04" db="UniProtKB">
        <authorList>
            <consortium name="WormBaseParasite"/>
        </authorList>
    </citation>
    <scope>IDENTIFICATION</scope>
</reference>
<dbReference type="PRINTS" id="PR01078">
    <property type="entry name" value="AMINACHANNEL"/>
</dbReference>
<evidence type="ECO:0000256" key="14">
    <source>
        <dbReference type="SAM" id="Phobius"/>
    </source>
</evidence>
<keyword evidence="12 13" id="KW-0407">Ion channel</keyword>
<dbReference type="InterPro" id="IPR001873">
    <property type="entry name" value="ENaC"/>
</dbReference>
<comment type="similarity">
    <text evidence="2 13">Belongs to the amiloride-sensitive sodium channel (TC 1.A.6) family.</text>
</comment>
<reference evidence="15 16" key="2">
    <citation type="submission" date="2018-11" db="EMBL/GenBank/DDBJ databases">
        <authorList>
            <consortium name="Pathogen Informatics"/>
        </authorList>
    </citation>
    <scope>NUCLEOTIDE SEQUENCE [LARGE SCALE GENOMIC DNA]</scope>
    <source>
        <strain evidence="15 16">MHpl1</strain>
    </source>
</reference>
<name>A0A158QJQ1_HAEPC</name>
<organism evidence="17">
    <name type="scientific">Haemonchus placei</name>
    <name type="common">Barber's pole worm</name>
    <dbReference type="NCBI Taxonomy" id="6290"/>
    <lineage>
        <taxon>Eukaryota</taxon>
        <taxon>Metazoa</taxon>
        <taxon>Ecdysozoa</taxon>
        <taxon>Nematoda</taxon>
        <taxon>Chromadorea</taxon>
        <taxon>Rhabditida</taxon>
        <taxon>Rhabditina</taxon>
        <taxon>Rhabditomorpha</taxon>
        <taxon>Strongyloidea</taxon>
        <taxon>Trichostrongylidae</taxon>
        <taxon>Haemonchus</taxon>
    </lineage>
</organism>
<keyword evidence="7" id="KW-0915">Sodium</keyword>
<keyword evidence="10" id="KW-0325">Glycoprotein</keyword>
<feature type="transmembrane region" description="Helical" evidence="14">
    <location>
        <begin position="458"/>
        <end position="484"/>
    </location>
</feature>
<keyword evidence="16" id="KW-1185">Reference proteome</keyword>
<accession>A0A158QJQ1</accession>
<dbReference type="Gene3D" id="2.60.470.10">
    <property type="entry name" value="Acid-sensing ion channels like domains"/>
    <property type="match status" value="1"/>
</dbReference>
<keyword evidence="6 14" id="KW-1133">Transmembrane helix</keyword>
<dbReference type="PANTHER" id="PTHR11690">
    <property type="entry name" value="AMILORIDE-SENSITIVE SODIUM CHANNEL-RELATED"/>
    <property type="match status" value="1"/>
</dbReference>
<evidence type="ECO:0000256" key="11">
    <source>
        <dbReference type="ARBA" id="ARBA00023201"/>
    </source>
</evidence>